<dbReference type="Proteomes" id="UP000187406">
    <property type="component" value="Unassembled WGS sequence"/>
</dbReference>
<dbReference type="PANTHER" id="PTHR31973:SF187">
    <property type="entry name" value="MUTATOR TRANSPOSASE MUDRA PROTEIN"/>
    <property type="match status" value="1"/>
</dbReference>
<dbReference type="PANTHER" id="PTHR31973">
    <property type="entry name" value="POLYPROTEIN, PUTATIVE-RELATED"/>
    <property type="match status" value="1"/>
</dbReference>
<evidence type="ECO:0000313" key="1">
    <source>
        <dbReference type="EMBL" id="GAV74300.1"/>
    </source>
</evidence>
<proteinExistence type="predicted"/>
<reference evidence="2" key="1">
    <citation type="submission" date="2016-04" db="EMBL/GenBank/DDBJ databases">
        <title>Cephalotus genome sequencing.</title>
        <authorList>
            <person name="Fukushima K."/>
            <person name="Hasebe M."/>
            <person name="Fang X."/>
        </authorList>
    </citation>
    <scope>NUCLEOTIDE SEQUENCE [LARGE SCALE GENOMIC DNA]</scope>
    <source>
        <strain evidence="2">cv. St1</strain>
    </source>
</reference>
<organism evidence="1 2">
    <name type="scientific">Cephalotus follicularis</name>
    <name type="common">Albany pitcher plant</name>
    <dbReference type="NCBI Taxonomy" id="3775"/>
    <lineage>
        <taxon>Eukaryota</taxon>
        <taxon>Viridiplantae</taxon>
        <taxon>Streptophyta</taxon>
        <taxon>Embryophyta</taxon>
        <taxon>Tracheophyta</taxon>
        <taxon>Spermatophyta</taxon>
        <taxon>Magnoliopsida</taxon>
        <taxon>eudicotyledons</taxon>
        <taxon>Gunneridae</taxon>
        <taxon>Pentapetalae</taxon>
        <taxon>rosids</taxon>
        <taxon>fabids</taxon>
        <taxon>Oxalidales</taxon>
        <taxon>Cephalotaceae</taxon>
        <taxon>Cephalotus</taxon>
    </lineage>
</organism>
<comment type="caution">
    <text evidence="1">The sequence shown here is derived from an EMBL/GenBank/DDBJ whole genome shotgun (WGS) entry which is preliminary data.</text>
</comment>
<accession>A0A1Q3C215</accession>
<dbReference type="InParanoid" id="A0A1Q3C215"/>
<dbReference type="OrthoDB" id="1937322at2759"/>
<dbReference type="AlphaFoldDB" id="A0A1Q3C215"/>
<feature type="non-terminal residue" evidence="1">
    <location>
        <position position="107"/>
    </location>
</feature>
<sequence>FETRAKTDCVVNNVAESFNAMILETRGLSIISMMEEIWKKDMVRIQERYAAMDWYDGIICPKIIVILEQLKHEARLWQCLWAGGDKYKVGQGREQYVVNLGLMTCFC</sequence>
<gene>
    <name evidence="1" type="ORF">CFOL_v3_17780</name>
</gene>
<name>A0A1Q3C215_CEPFO</name>
<evidence type="ECO:0000313" key="2">
    <source>
        <dbReference type="Proteomes" id="UP000187406"/>
    </source>
</evidence>
<protein>
    <submittedName>
        <fullName evidence="1">Uncharacterized protein</fullName>
    </submittedName>
</protein>
<dbReference type="EMBL" id="BDDD01001217">
    <property type="protein sequence ID" value="GAV74300.1"/>
    <property type="molecule type" value="Genomic_DNA"/>
</dbReference>
<feature type="non-terminal residue" evidence="1">
    <location>
        <position position="1"/>
    </location>
</feature>
<keyword evidence="2" id="KW-1185">Reference proteome</keyword>